<gene>
    <name evidence="1" type="ORF">CTOB1V02_LOCUS12104</name>
</gene>
<organism evidence="1">
    <name type="scientific">Cyprideis torosa</name>
    <dbReference type="NCBI Taxonomy" id="163714"/>
    <lineage>
        <taxon>Eukaryota</taxon>
        <taxon>Metazoa</taxon>
        <taxon>Ecdysozoa</taxon>
        <taxon>Arthropoda</taxon>
        <taxon>Crustacea</taxon>
        <taxon>Oligostraca</taxon>
        <taxon>Ostracoda</taxon>
        <taxon>Podocopa</taxon>
        <taxon>Podocopida</taxon>
        <taxon>Cytherocopina</taxon>
        <taxon>Cytheroidea</taxon>
        <taxon>Cytherideidae</taxon>
        <taxon>Cyprideis</taxon>
    </lineage>
</organism>
<dbReference type="GO" id="GO:0003723">
    <property type="term" value="F:RNA binding"/>
    <property type="evidence" value="ECO:0007669"/>
    <property type="project" value="InterPro"/>
</dbReference>
<dbReference type="Gene3D" id="3.30.70.2660">
    <property type="match status" value="1"/>
</dbReference>
<dbReference type="GO" id="GO:0043571">
    <property type="term" value="P:maintenance of CRISPR repeat elements"/>
    <property type="evidence" value="ECO:0007669"/>
    <property type="project" value="InterPro"/>
</dbReference>
<sequence length="238" mass="27348">MRDYLILKLQGVMQAWGEHTFEGLRPSTNFPTRSALTGLLAACLGIDRNDRQQQQALANSFLYAVRQDEAKWVWSARNDELRLEKRSVIKMTDYHTVKDAREDYVGLKSHDTIITQREYLLDAAFTVAIWSTEGAEYSLDQLKAAVCQPRYTPFLGRRSCPITRPLYESRVQAINSDEALKLIEPVAGVIYSEEDLPDVIGRNKHRHRVRDVPLPNQPRQFASRMVYVYGKENTDVSE</sequence>
<proteinExistence type="predicted"/>
<dbReference type="NCBIfam" id="TIGR01868">
    <property type="entry name" value="casD_Cas5e"/>
    <property type="match status" value="1"/>
</dbReference>
<dbReference type="CDD" id="cd09645">
    <property type="entry name" value="Cas5_I-E"/>
    <property type="match status" value="1"/>
</dbReference>
<dbReference type="InterPro" id="IPR013422">
    <property type="entry name" value="CRISPR-assoc_prot_Cas5_N"/>
</dbReference>
<dbReference type="NCBIfam" id="TIGR02593">
    <property type="entry name" value="CRISPR_cas5"/>
    <property type="match status" value="1"/>
</dbReference>
<dbReference type="Pfam" id="PF09704">
    <property type="entry name" value="Cas_Cas5d"/>
    <property type="match status" value="1"/>
</dbReference>
<accession>A0A7R8ZRE1</accession>
<name>A0A7R8ZRE1_9CRUS</name>
<protein>
    <submittedName>
        <fullName evidence="1">Uncharacterized protein</fullName>
    </submittedName>
</protein>
<dbReference type="GO" id="GO:0051607">
    <property type="term" value="P:defense response to virus"/>
    <property type="evidence" value="ECO:0007669"/>
    <property type="project" value="InterPro"/>
</dbReference>
<dbReference type="AlphaFoldDB" id="A0A7R8ZRE1"/>
<dbReference type="InterPro" id="IPR021124">
    <property type="entry name" value="CRISPR-assoc_prot_Cas5"/>
</dbReference>
<dbReference type="EMBL" id="OB668256">
    <property type="protein sequence ID" value="CAD7234288.1"/>
    <property type="molecule type" value="Genomic_DNA"/>
</dbReference>
<dbReference type="InterPro" id="IPR010147">
    <property type="entry name" value="CRISPR-assoc_prot_CasD"/>
</dbReference>
<reference evidence="1" key="1">
    <citation type="submission" date="2020-11" db="EMBL/GenBank/DDBJ databases">
        <authorList>
            <person name="Tran Van P."/>
        </authorList>
    </citation>
    <scope>NUCLEOTIDE SEQUENCE</scope>
</reference>
<evidence type="ECO:0000313" key="1">
    <source>
        <dbReference type="EMBL" id="CAD7234288.1"/>
    </source>
</evidence>